<dbReference type="SMART" id="SM00091">
    <property type="entry name" value="PAS"/>
    <property type="match status" value="2"/>
</dbReference>
<dbReference type="AlphaFoldDB" id="A0A8H7AEZ1"/>
<feature type="region of interest" description="Disordered" evidence="1">
    <location>
        <begin position="511"/>
        <end position="551"/>
    </location>
</feature>
<proteinExistence type="predicted"/>
<reference evidence="3" key="1">
    <citation type="submission" date="2020-02" db="EMBL/GenBank/DDBJ databases">
        <authorList>
            <person name="Palmer J.M."/>
        </authorList>
    </citation>
    <scope>NUCLEOTIDE SEQUENCE</scope>
    <source>
        <strain evidence="3">EPUS1.4</strain>
        <tissue evidence="3">Thallus</tissue>
    </source>
</reference>
<dbReference type="NCBIfam" id="TIGR00229">
    <property type="entry name" value="sensory_box"/>
    <property type="match status" value="1"/>
</dbReference>
<feature type="compositionally biased region" description="Basic and acidic residues" evidence="1">
    <location>
        <begin position="264"/>
        <end position="280"/>
    </location>
</feature>
<dbReference type="InterPro" id="IPR000014">
    <property type="entry name" value="PAS"/>
</dbReference>
<feature type="compositionally biased region" description="Polar residues" evidence="1">
    <location>
        <begin position="291"/>
        <end position="301"/>
    </location>
</feature>
<feature type="region of interest" description="Disordered" evidence="1">
    <location>
        <begin position="231"/>
        <end position="323"/>
    </location>
</feature>
<comment type="caution">
    <text evidence="3">The sequence shown here is derived from an EMBL/GenBank/DDBJ whole genome shotgun (WGS) entry which is preliminary data.</text>
</comment>
<dbReference type="SUPFAM" id="SSF55785">
    <property type="entry name" value="PYP-like sensor domain (PAS domain)"/>
    <property type="match status" value="1"/>
</dbReference>
<evidence type="ECO:0000313" key="4">
    <source>
        <dbReference type="Proteomes" id="UP000606974"/>
    </source>
</evidence>
<dbReference type="Gene3D" id="3.30.450.20">
    <property type="entry name" value="PAS domain"/>
    <property type="match status" value="1"/>
</dbReference>
<dbReference type="PROSITE" id="PS50112">
    <property type="entry name" value="PAS"/>
    <property type="match status" value="1"/>
</dbReference>
<keyword evidence="4" id="KW-1185">Reference proteome</keyword>
<name>A0A8H7AEZ1_9EURO</name>
<feature type="region of interest" description="Disordered" evidence="1">
    <location>
        <begin position="447"/>
        <end position="484"/>
    </location>
</feature>
<dbReference type="Proteomes" id="UP000606974">
    <property type="component" value="Unassembled WGS sequence"/>
</dbReference>
<protein>
    <recommendedName>
        <fullName evidence="2">PAS domain-containing protein</fullName>
    </recommendedName>
</protein>
<feature type="compositionally biased region" description="Basic and acidic residues" evidence="1">
    <location>
        <begin position="467"/>
        <end position="476"/>
    </location>
</feature>
<evidence type="ECO:0000256" key="1">
    <source>
        <dbReference type="SAM" id="MobiDB-lite"/>
    </source>
</evidence>
<dbReference type="CDD" id="cd00130">
    <property type="entry name" value="PAS"/>
    <property type="match status" value="1"/>
</dbReference>
<feature type="domain" description="PAS" evidence="2">
    <location>
        <begin position="1"/>
        <end position="63"/>
    </location>
</feature>
<evidence type="ECO:0000259" key="2">
    <source>
        <dbReference type="PROSITE" id="PS50112"/>
    </source>
</evidence>
<dbReference type="OrthoDB" id="411251at2759"/>
<organism evidence="3 4">
    <name type="scientific">Endocarpon pusillum</name>
    <dbReference type="NCBI Taxonomy" id="364733"/>
    <lineage>
        <taxon>Eukaryota</taxon>
        <taxon>Fungi</taxon>
        <taxon>Dikarya</taxon>
        <taxon>Ascomycota</taxon>
        <taxon>Pezizomycotina</taxon>
        <taxon>Eurotiomycetes</taxon>
        <taxon>Chaetothyriomycetidae</taxon>
        <taxon>Verrucariales</taxon>
        <taxon>Verrucariaceae</taxon>
        <taxon>Endocarpon</taxon>
    </lineage>
</organism>
<dbReference type="Pfam" id="PF08447">
    <property type="entry name" value="PAS_3"/>
    <property type="match status" value="1"/>
</dbReference>
<accession>A0A8H7AEZ1</accession>
<dbReference type="EMBL" id="JAACFV010000099">
    <property type="protein sequence ID" value="KAF7505852.1"/>
    <property type="molecule type" value="Genomic_DNA"/>
</dbReference>
<sequence length="551" mass="61258">METTFITIHDLSLDARIRYASDSVEDILGYLPDEVVGKSCWDYFHPQEIPFAKASHGRGIELDKAAALFYCKVKQKNGSYVSCECVFTVVYEVLVASTSIYRRGARSLRRQKEAPMVQRLFSSSPRDPRYHMLSYISSKFSEAPTSASHEPRAALFLNRFTRTSTIMYATSCVSSILGVRADQLINKSFYFCIAEECLQDAVRCLESAKSNDSIAYLRFWFRNPLLEERNRAAAREQTQSSDEDEDEGGVRLQRPDQAVAYSRARNDNRSRAHIDEREDSILPAVNDMNKSRSASGNSTDLDANRDDAIFDPPITARSSASSMTPVEEMPLDVAPVEVEAVVSCTSDGLVVVLRRARPSVAQFYGPEAHGGFENSLFASPWSLPVTEPAAPPEAHGVEADGPPAASVAPCVSRCPAGPETSTVMNTIREVAVFAWSLTSINGSLIQHGRGQPQDEAIPPDGLPVWDPHSDHPENDRFNGFSDNTHRRIEKEYNEASSSEDEIVFKRAKVMPEWRKPARRGHQDAFFSEGDPRAGQNGQNGHAPARKRKMDR</sequence>
<gene>
    <name evidence="3" type="ORF">GJ744_012474</name>
</gene>
<dbReference type="InterPro" id="IPR013655">
    <property type="entry name" value="PAS_fold_3"/>
</dbReference>
<evidence type="ECO:0000313" key="3">
    <source>
        <dbReference type="EMBL" id="KAF7505852.1"/>
    </source>
</evidence>
<dbReference type="InterPro" id="IPR035965">
    <property type="entry name" value="PAS-like_dom_sf"/>
</dbReference>